<proteinExistence type="inferred from homology"/>
<evidence type="ECO:0000256" key="1">
    <source>
        <dbReference type="ARBA" id="ARBA00009995"/>
    </source>
</evidence>
<dbReference type="GO" id="GO:0035251">
    <property type="term" value="F:UDP-glucosyltransferase activity"/>
    <property type="evidence" value="ECO:0007669"/>
    <property type="project" value="TreeGrafter"/>
</dbReference>
<dbReference type="EMBL" id="WJXA01000008">
    <property type="protein sequence ID" value="KAF7136369.1"/>
    <property type="molecule type" value="Genomic_DNA"/>
</dbReference>
<dbReference type="Proteomes" id="UP000626092">
    <property type="component" value="Unassembled WGS sequence"/>
</dbReference>
<organism evidence="2 3">
    <name type="scientific">Rhododendron simsii</name>
    <name type="common">Sims's rhododendron</name>
    <dbReference type="NCBI Taxonomy" id="118357"/>
    <lineage>
        <taxon>Eukaryota</taxon>
        <taxon>Viridiplantae</taxon>
        <taxon>Streptophyta</taxon>
        <taxon>Embryophyta</taxon>
        <taxon>Tracheophyta</taxon>
        <taxon>Spermatophyta</taxon>
        <taxon>Magnoliopsida</taxon>
        <taxon>eudicotyledons</taxon>
        <taxon>Gunneridae</taxon>
        <taxon>Pentapetalae</taxon>
        <taxon>asterids</taxon>
        <taxon>Ericales</taxon>
        <taxon>Ericaceae</taxon>
        <taxon>Ericoideae</taxon>
        <taxon>Rhodoreae</taxon>
        <taxon>Rhododendron</taxon>
    </lineage>
</organism>
<comment type="similarity">
    <text evidence="1">Belongs to the UDP-glycosyltransferase family.</text>
</comment>
<keyword evidence="3" id="KW-1185">Reference proteome</keyword>
<dbReference type="Gene3D" id="3.40.50.2000">
    <property type="entry name" value="Glycogen Phosphorylase B"/>
    <property type="match status" value="2"/>
</dbReference>
<sequence length="345" mass="38464">MVLFPFMSKGHTIPLLHLAHLLHRRNISVTFFTTTANRLFISDSLSDTDASIVELPFPQDIEGVPAGVENTEKLPSMSLFVPFANATKLMQPNFEEALETLPQITSIISDGFLWWTQQSATKFGIPRLVTYGFSNYSKAVRSDVMTNGLLSGPELDDVPFALTNFPRIKLTRNDFDEPLHSREPKGPYMDFVTEVVIATSKSYALESICAKVPILAWPMMAEQHVNARMVVEEIKVGLRVETINGSVRGFVKSEGLEKMVRELMEGEMGKEARKKVEGFGEMAKKAVEEGGSSWQTLNQLINELQALRNDCWILGTQIMEEVGKPACLCSWRNVKCSLAGFVAVL</sequence>
<protein>
    <submittedName>
        <fullName evidence="2">Uncharacterized protein</fullName>
    </submittedName>
</protein>
<dbReference type="PANTHER" id="PTHR48047:SF51">
    <property type="entry name" value="GLYCOSYLTRANSFERASE"/>
    <property type="match status" value="1"/>
</dbReference>
<name>A0A834GJD6_RHOSS</name>
<reference evidence="2" key="1">
    <citation type="submission" date="2019-11" db="EMBL/GenBank/DDBJ databases">
        <authorList>
            <person name="Liu Y."/>
            <person name="Hou J."/>
            <person name="Li T.-Q."/>
            <person name="Guan C.-H."/>
            <person name="Wu X."/>
            <person name="Wu H.-Z."/>
            <person name="Ling F."/>
            <person name="Zhang R."/>
            <person name="Shi X.-G."/>
            <person name="Ren J.-P."/>
            <person name="Chen E.-F."/>
            <person name="Sun J.-M."/>
        </authorList>
    </citation>
    <scope>NUCLEOTIDE SEQUENCE</scope>
    <source>
        <strain evidence="2">Adult_tree_wgs_1</strain>
        <tissue evidence="2">Leaves</tissue>
    </source>
</reference>
<comment type="caution">
    <text evidence="2">The sequence shown here is derived from an EMBL/GenBank/DDBJ whole genome shotgun (WGS) entry which is preliminary data.</text>
</comment>
<gene>
    <name evidence="2" type="ORF">RHSIM_Rhsim08G0056400</name>
</gene>
<dbReference type="OrthoDB" id="5835829at2759"/>
<evidence type="ECO:0000313" key="2">
    <source>
        <dbReference type="EMBL" id="KAF7136369.1"/>
    </source>
</evidence>
<dbReference type="SUPFAM" id="SSF53756">
    <property type="entry name" value="UDP-Glycosyltransferase/glycogen phosphorylase"/>
    <property type="match status" value="2"/>
</dbReference>
<accession>A0A834GJD6</accession>
<dbReference type="AlphaFoldDB" id="A0A834GJD6"/>
<evidence type="ECO:0000313" key="3">
    <source>
        <dbReference type="Proteomes" id="UP000626092"/>
    </source>
</evidence>
<dbReference type="PANTHER" id="PTHR48047">
    <property type="entry name" value="GLYCOSYLTRANSFERASE"/>
    <property type="match status" value="1"/>
</dbReference>